<evidence type="ECO:0000313" key="3">
    <source>
        <dbReference type="Proteomes" id="UP000552587"/>
    </source>
</evidence>
<name>A0A7W3YE68_9GAMM</name>
<comment type="caution">
    <text evidence="2">The sequence shown here is derived from an EMBL/GenBank/DDBJ whole genome shotgun (WGS) entry which is preliminary data.</text>
</comment>
<dbReference type="EMBL" id="JACHTE010000004">
    <property type="protein sequence ID" value="MBB1088113.1"/>
    <property type="molecule type" value="Genomic_DNA"/>
</dbReference>
<dbReference type="PIRSF" id="PIRSF014995">
    <property type="entry name" value="UCP014995"/>
    <property type="match status" value="1"/>
</dbReference>
<evidence type="ECO:0000256" key="1">
    <source>
        <dbReference type="SAM" id="SignalP"/>
    </source>
</evidence>
<feature type="signal peptide" evidence="1">
    <location>
        <begin position="1"/>
        <end position="20"/>
    </location>
</feature>
<keyword evidence="3" id="KW-1185">Reference proteome</keyword>
<feature type="chain" id="PRO_5031009349" evidence="1">
    <location>
        <begin position="21"/>
        <end position="171"/>
    </location>
</feature>
<proteinExistence type="predicted"/>
<keyword evidence="1" id="KW-0732">Signal</keyword>
<gene>
    <name evidence="2" type="ORF">H4F99_06375</name>
</gene>
<dbReference type="AlphaFoldDB" id="A0A7W3YE68"/>
<evidence type="ECO:0000313" key="2">
    <source>
        <dbReference type="EMBL" id="MBB1088113.1"/>
    </source>
</evidence>
<dbReference type="Pfam" id="PF10029">
    <property type="entry name" value="DUF2271"/>
    <property type="match status" value="1"/>
</dbReference>
<accession>A0A7W3YE68</accession>
<sequence length="171" mass="18791">MKLVPLCLTFALLSPFAATAADMDITVEVPRLNVAEYHRPYVAIWIERPDNSVAANLSVWYDVDMKDNEGTKWLKDMRQWWRRTGRTLSMPVDGVSGATRPVGQHQLNFKGADAPLAGLAPGQYTLQVEASREVGGREVVSIPFTWPATAASQKQAQGNSELGVVKLALKP</sequence>
<reference evidence="2 3" key="1">
    <citation type="submission" date="2020-07" db="EMBL/GenBank/DDBJ databases">
        <authorList>
            <person name="Xu S."/>
            <person name="Li A."/>
        </authorList>
    </citation>
    <scope>NUCLEOTIDE SEQUENCE [LARGE SCALE GENOMIC DNA]</scope>
    <source>
        <strain evidence="2 3">SG-8</strain>
    </source>
</reference>
<dbReference type="RefSeq" id="WP_182668897.1">
    <property type="nucleotide sequence ID" value="NZ_JACHTE010000004.1"/>
</dbReference>
<dbReference type="Proteomes" id="UP000552587">
    <property type="component" value="Unassembled WGS sequence"/>
</dbReference>
<dbReference type="InterPro" id="IPR014469">
    <property type="entry name" value="DUF2271"/>
</dbReference>
<organism evidence="2 3">
    <name type="scientific">Marilutibacter penaei</name>
    <dbReference type="NCBI Taxonomy" id="2759900"/>
    <lineage>
        <taxon>Bacteria</taxon>
        <taxon>Pseudomonadati</taxon>
        <taxon>Pseudomonadota</taxon>
        <taxon>Gammaproteobacteria</taxon>
        <taxon>Lysobacterales</taxon>
        <taxon>Lysobacteraceae</taxon>
        <taxon>Marilutibacter</taxon>
    </lineage>
</organism>
<protein>
    <submittedName>
        <fullName evidence="2">DUF2271 domain-containing protein</fullName>
    </submittedName>
</protein>